<dbReference type="PROSITE" id="PS00108">
    <property type="entry name" value="PROTEIN_KINASE_ST"/>
    <property type="match status" value="1"/>
</dbReference>
<dbReference type="Gene3D" id="1.10.510.10">
    <property type="entry name" value="Transferase(Phosphotransferase) domain 1"/>
    <property type="match status" value="1"/>
</dbReference>
<dbReference type="SUPFAM" id="SSF56112">
    <property type="entry name" value="Protein kinase-like (PK-like)"/>
    <property type="match status" value="1"/>
</dbReference>
<evidence type="ECO:0000256" key="8">
    <source>
        <dbReference type="ARBA" id="ARBA00047899"/>
    </source>
</evidence>
<evidence type="ECO:0000259" key="11">
    <source>
        <dbReference type="PROSITE" id="PS50011"/>
    </source>
</evidence>
<dbReference type="PROSITE" id="PS51178">
    <property type="entry name" value="PASTA"/>
    <property type="match status" value="1"/>
</dbReference>
<evidence type="ECO:0000256" key="4">
    <source>
        <dbReference type="ARBA" id="ARBA00022737"/>
    </source>
</evidence>
<evidence type="ECO:0000256" key="6">
    <source>
        <dbReference type="ARBA" id="ARBA00022777"/>
    </source>
</evidence>
<evidence type="ECO:0000256" key="3">
    <source>
        <dbReference type="ARBA" id="ARBA00022679"/>
    </source>
</evidence>
<evidence type="ECO:0000256" key="10">
    <source>
        <dbReference type="SAM" id="MobiDB-lite"/>
    </source>
</evidence>
<comment type="caution">
    <text evidence="13">The sequence shown here is derived from an EMBL/GenBank/DDBJ whole genome shotgun (WGS) entry which is preliminary data.</text>
</comment>
<keyword evidence="5" id="KW-0547">Nucleotide-binding</keyword>
<feature type="region of interest" description="Disordered" evidence="10">
    <location>
        <begin position="427"/>
        <end position="488"/>
    </location>
</feature>
<dbReference type="Gene3D" id="3.30.200.20">
    <property type="entry name" value="Phosphorylase Kinase, domain 1"/>
    <property type="match status" value="1"/>
</dbReference>
<dbReference type="AlphaFoldDB" id="A0A853CCK5"/>
<keyword evidence="6 13" id="KW-0418">Kinase</keyword>
<feature type="compositionally biased region" description="Low complexity" evidence="10">
    <location>
        <begin position="427"/>
        <end position="454"/>
    </location>
</feature>
<dbReference type="EC" id="2.7.11.1" evidence="1"/>
<comment type="catalytic activity">
    <reaction evidence="8">
        <text>L-threonyl-[protein] + ATP = O-phospho-L-threonyl-[protein] + ADP + H(+)</text>
        <dbReference type="Rhea" id="RHEA:46608"/>
        <dbReference type="Rhea" id="RHEA-COMP:11060"/>
        <dbReference type="Rhea" id="RHEA-COMP:11605"/>
        <dbReference type="ChEBI" id="CHEBI:15378"/>
        <dbReference type="ChEBI" id="CHEBI:30013"/>
        <dbReference type="ChEBI" id="CHEBI:30616"/>
        <dbReference type="ChEBI" id="CHEBI:61977"/>
        <dbReference type="ChEBI" id="CHEBI:456216"/>
        <dbReference type="EC" id="2.7.11.1"/>
    </reaction>
</comment>
<evidence type="ECO:0000313" key="14">
    <source>
        <dbReference type="Proteomes" id="UP000541969"/>
    </source>
</evidence>
<keyword evidence="14" id="KW-1185">Reference proteome</keyword>
<keyword evidence="7" id="KW-0067">ATP-binding</keyword>
<dbReference type="RefSeq" id="WP_246323783.1">
    <property type="nucleotide sequence ID" value="NZ_JACBZT010000001.1"/>
</dbReference>
<keyword evidence="3 13" id="KW-0808">Transferase</keyword>
<dbReference type="Proteomes" id="UP000541969">
    <property type="component" value="Unassembled WGS sequence"/>
</dbReference>
<keyword evidence="2" id="KW-0723">Serine/threonine-protein kinase</keyword>
<dbReference type="PANTHER" id="PTHR43289:SF6">
    <property type="entry name" value="SERINE_THREONINE-PROTEIN KINASE NEKL-3"/>
    <property type="match status" value="1"/>
</dbReference>
<evidence type="ECO:0000313" key="13">
    <source>
        <dbReference type="EMBL" id="NYJ05494.1"/>
    </source>
</evidence>
<gene>
    <name evidence="13" type="ORF">GGQ55_001772</name>
</gene>
<dbReference type="SMART" id="SM00220">
    <property type="entry name" value="S_TKc"/>
    <property type="match status" value="1"/>
</dbReference>
<organism evidence="13 14">
    <name type="scientific">Petropleomorpha daqingensis</name>
    <dbReference type="NCBI Taxonomy" id="2026353"/>
    <lineage>
        <taxon>Bacteria</taxon>
        <taxon>Bacillati</taxon>
        <taxon>Actinomycetota</taxon>
        <taxon>Actinomycetes</taxon>
        <taxon>Geodermatophilales</taxon>
        <taxon>Geodermatophilaceae</taxon>
        <taxon>Petropleomorpha</taxon>
    </lineage>
</organism>
<dbReference type="InterPro" id="IPR000719">
    <property type="entry name" value="Prot_kinase_dom"/>
</dbReference>
<protein>
    <recommendedName>
        <fullName evidence="1">non-specific serine/threonine protein kinase</fullName>
        <ecNumber evidence="1">2.7.11.1</ecNumber>
    </recommendedName>
</protein>
<sequence>MVAPGGPPIGGRYELGPLLATGGMGQVWSGRDLLLGRPVAIKVQRSEYTGDPTFLARFRAEAQHAALLAHRNIAAVFDYGEVSAEECGEHLAYLVMELVDGEPLSAVLAREQRLDVERTLDVLHQIAAGLAAAHAAGVVHRDVKPGNVLVGRDGVLRVTDFGVAWSASDVPLTQTGQVVGTAQYLSPEQAEGGRGGPASDVYALGLIGYECLAGRRAYDGGTPVQIALRRLQENPAPLPPGLPEDVRTLIGRALCREPAERFPDGAAFRDAVDDVRAGRSLPPLEPTTLPLPPRRSVRRVLTPVAALAIGAVLGVGALQLVAVPTTTPPVAAQAAPATGVTLRSADYVGRPVDEVEAALVDLGLQVVRSAQTTGSAAPGTVLGVGPVGLVSPGQLITVTYAVAPDPAPSSEAPSSSSVTTVEAAVGSAAAAPAPAPASAGGVVEAVTGPGNHPAGPGGGPANGPGKPDDKPKPPKPPEPAGPGKGKGK</sequence>
<evidence type="ECO:0000259" key="12">
    <source>
        <dbReference type="PROSITE" id="PS51178"/>
    </source>
</evidence>
<feature type="domain" description="Protein kinase" evidence="11">
    <location>
        <begin position="13"/>
        <end position="284"/>
    </location>
</feature>
<dbReference type="GO" id="GO:0004674">
    <property type="term" value="F:protein serine/threonine kinase activity"/>
    <property type="evidence" value="ECO:0007669"/>
    <property type="project" value="UniProtKB-KW"/>
</dbReference>
<dbReference type="InterPro" id="IPR008271">
    <property type="entry name" value="Ser/Thr_kinase_AS"/>
</dbReference>
<dbReference type="InterPro" id="IPR005543">
    <property type="entry name" value="PASTA_dom"/>
</dbReference>
<dbReference type="Pfam" id="PF00069">
    <property type="entry name" value="Pkinase"/>
    <property type="match status" value="1"/>
</dbReference>
<dbReference type="PROSITE" id="PS50011">
    <property type="entry name" value="PROTEIN_KINASE_DOM"/>
    <property type="match status" value="1"/>
</dbReference>
<proteinExistence type="predicted"/>
<evidence type="ECO:0000256" key="2">
    <source>
        <dbReference type="ARBA" id="ARBA00022527"/>
    </source>
</evidence>
<dbReference type="GO" id="GO:0005524">
    <property type="term" value="F:ATP binding"/>
    <property type="evidence" value="ECO:0007669"/>
    <property type="project" value="UniProtKB-KW"/>
</dbReference>
<accession>A0A853CCK5</accession>
<dbReference type="InterPro" id="IPR011009">
    <property type="entry name" value="Kinase-like_dom_sf"/>
</dbReference>
<evidence type="ECO:0000256" key="1">
    <source>
        <dbReference type="ARBA" id="ARBA00012513"/>
    </source>
</evidence>
<dbReference type="FunFam" id="1.10.510.10:FF:000021">
    <property type="entry name" value="Serine/threonine protein kinase"/>
    <property type="match status" value="1"/>
</dbReference>
<name>A0A853CCK5_9ACTN</name>
<dbReference type="EMBL" id="JACBZT010000001">
    <property type="protein sequence ID" value="NYJ05494.1"/>
    <property type="molecule type" value="Genomic_DNA"/>
</dbReference>
<dbReference type="GO" id="GO:0045717">
    <property type="term" value="P:negative regulation of fatty acid biosynthetic process"/>
    <property type="evidence" value="ECO:0007669"/>
    <property type="project" value="UniProtKB-ARBA"/>
</dbReference>
<reference evidence="13 14" key="1">
    <citation type="submission" date="2020-07" db="EMBL/GenBank/DDBJ databases">
        <title>Sequencing the genomes of 1000 actinobacteria strains.</title>
        <authorList>
            <person name="Klenk H.-P."/>
        </authorList>
    </citation>
    <scope>NUCLEOTIDE SEQUENCE [LARGE SCALE GENOMIC DNA]</scope>
    <source>
        <strain evidence="13 14">DSM 104001</strain>
    </source>
</reference>
<keyword evidence="4" id="KW-0677">Repeat</keyword>
<evidence type="ECO:0000256" key="7">
    <source>
        <dbReference type="ARBA" id="ARBA00022840"/>
    </source>
</evidence>
<comment type="catalytic activity">
    <reaction evidence="9">
        <text>L-seryl-[protein] + ATP = O-phospho-L-seryl-[protein] + ADP + H(+)</text>
        <dbReference type="Rhea" id="RHEA:17989"/>
        <dbReference type="Rhea" id="RHEA-COMP:9863"/>
        <dbReference type="Rhea" id="RHEA-COMP:11604"/>
        <dbReference type="ChEBI" id="CHEBI:15378"/>
        <dbReference type="ChEBI" id="CHEBI:29999"/>
        <dbReference type="ChEBI" id="CHEBI:30616"/>
        <dbReference type="ChEBI" id="CHEBI:83421"/>
        <dbReference type="ChEBI" id="CHEBI:456216"/>
        <dbReference type="EC" id="2.7.11.1"/>
    </reaction>
</comment>
<dbReference type="PANTHER" id="PTHR43289">
    <property type="entry name" value="MITOGEN-ACTIVATED PROTEIN KINASE KINASE KINASE 20-RELATED"/>
    <property type="match status" value="1"/>
</dbReference>
<feature type="domain" description="PASTA" evidence="12">
    <location>
        <begin position="339"/>
        <end position="402"/>
    </location>
</feature>
<dbReference type="CDD" id="cd06577">
    <property type="entry name" value="PASTA_pknB"/>
    <property type="match status" value="1"/>
</dbReference>
<evidence type="ECO:0000256" key="5">
    <source>
        <dbReference type="ARBA" id="ARBA00022741"/>
    </source>
</evidence>
<dbReference type="CDD" id="cd14014">
    <property type="entry name" value="STKc_PknB_like"/>
    <property type="match status" value="1"/>
</dbReference>
<dbReference type="FunFam" id="3.30.200.20:FF:000035">
    <property type="entry name" value="Serine/threonine protein kinase Stk1"/>
    <property type="match status" value="1"/>
</dbReference>
<evidence type="ECO:0000256" key="9">
    <source>
        <dbReference type="ARBA" id="ARBA00048679"/>
    </source>
</evidence>